<feature type="domain" description="RRM" evidence="4">
    <location>
        <begin position="203"/>
        <end position="275"/>
    </location>
</feature>
<dbReference type="SUPFAM" id="SSF54928">
    <property type="entry name" value="RNA-binding domain, RBD"/>
    <property type="match status" value="1"/>
</dbReference>
<dbReference type="InterPro" id="IPR019734">
    <property type="entry name" value="TPR_rpt"/>
</dbReference>
<dbReference type="PANTHER" id="PTHR47678:SF4">
    <property type="entry name" value="SHOCK PROTEIN 70 (HSP70)-INTERACTING PROTEIN, PUTATIVE-RELATED"/>
    <property type="match status" value="1"/>
</dbReference>
<dbReference type="PROSITE" id="PS50005">
    <property type="entry name" value="TPR"/>
    <property type="match status" value="1"/>
</dbReference>
<dbReference type="InterPro" id="IPR035979">
    <property type="entry name" value="RBD_domain_sf"/>
</dbReference>
<evidence type="ECO:0000256" key="3">
    <source>
        <dbReference type="PROSITE-ProRule" id="PRU00339"/>
    </source>
</evidence>
<dbReference type="PANTHER" id="PTHR47678">
    <property type="entry name" value="TETRATRICOPEPTIDE REPEAT PROTEIN 31"/>
    <property type="match status" value="1"/>
</dbReference>
<dbReference type="InterPro" id="IPR011990">
    <property type="entry name" value="TPR-like_helical_dom_sf"/>
</dbReference>
<dbReference type="OrthoDB" id="2017782at2759"/>
<keyword evidence="3" id="KW-0802">TPR repeat</keyword>
<dbReference type="InterPro" id="IPR000504">
    <property type="entry name" value="RRM_dom"/>
</dbReference>
<dbReference type="CDD" id="cd00590">
    <property type="entry name" value="RRM_SF"/>
    <property type="match status" value="1"/>
</dbReference>
<keyword evidence="1 2" id="KW-0694">RNA-binding</keyword>
<gene>
    <name evidence="5" type="ORF">HPB48_019162</name>
</gene>
<dbReference type="AlphaFoldDB" id="A0A9J6GEI2"/>
<dbReference type="VEuPathDB" id="VectorBase:HLOH_056333"/>
<dbReference type="PROSITE" id="PS50102">
    <property type="entry name" value="RRM"/>
    <property type="match status" value="1"/>
</dbReference>
<protein>
    <recommendedName>
        <fullName evidence="4">RRM domain-containing protein</fullName>
    </recommendedName>
</protein>
<organism evidence="5 6">
    <name type="scientific">Haemaphysalis longicornis</name>
    <name type="common">Bush tick</name>
    <dbReference type="NCBI Taxonomy" id="44386"/>
    <lineage>
        <taxon>Eukaryota</taxon>
        <taxon>Metazoa</taxon>
        <taxon>Ecdysozoa</taxon>
        <taxon>Arthropoda</taxon>
        <taxon>Chelicerata</taxon>
        <taxon>Arachnida</taxon>
        <taxon>Acari</taxon>
        <taxon>Parasitiformes</taxon>
        <taxon>Ixodida</taxon>
        <taxon>Ixodoidea</taxon>
        <taxon>Ixodidae</taxon>
        <taxon>Haemaphysalinae</taxon>
        <taxon>Haemaphysalis</taxon>
    </lineage>
</organism>
<dbReference type="SMART" id="SM00360">
    <property type="entry name" value="RRM"/>
    <property type="match status" value="1"/>
</dbReference>
<dbReference type="Pfam" id="PF00076">
    <property type="entry name" value="RRM_1"/>
    <property type="match status" value="1"/>
</dbReference>
<dbReference type="GO" id="GO:0003723">
    <property type="term" value="F:RNA binding"/>
    <property type="evidence" value="ECO:0007669"/>
    <property type="project" value="UniProtKB-UniRule"/>
</dbReference>
<evidence type="ECO:0000313" key="6">
    <source>
        <dbReference type="Proteomes" id="UP000821853"/>
    </source>
</evidence>
<dbReference type="SMART" id="SM00028">
    <property type="entry name" value="TPR"/>
    <property type="match status" value="2"/>
</dbReference>
<dbReference type="Gene3D" id="3.30.70.330">
    <property type="match status" value="1"/>
</dbReference>
<sequence length="275" mass="30472">MAAGVIRKALEGGIPPLTRHQIPSHQTGMDGGDARFKPLRSPIDDASVARSQSLARQGSELSRMGRHRDAVGCFTEAIVWNPNDHRFFADRSFCYSAMGWHEEALRDALLARYLEPRWPQNHFRCGKAHLALQMYHEATRCFEAVLAMDPACEAARQELRSIGTYEAVRTGNGEESAAFTGAPMSEPRAAQPDLQPGNAGLCRSLMVENVTPHVTRDMLVRLFRPYGLMRSVHLQHDQECAIISYAHHLSAVKAVGALQGRVLCGRAITIRFADN</sequence>
<reference evidence="5 6" key="1">
    <citation type="journal article" date="2020" name="Cell">
        <title>Large-Scale Comparative Analyses of Tick Genomes Elucidate Their Genetic Diversity and Vector Capacities.</title>
        <authorList>
            <consortium name="Tick Genome and Microbiome Consortium (TIGMIC)"/>
            <person name="Jia N."/>
            <person name="Wang J."/>
            <person name="Shi W."/>
            <person name="Du L."/>
            <person name="Sun Y."/>
            <person name="Zhan W."/>
            <person name="Jiang J.F."/>
            <person name="Wang Q."/>
            <person name="Zhang B."/>
            <person name="Ji P."/>
            <person name="Bell-Sakyi L."/>
            <person name="Cui X.M."/>
            <person name="Yuan T.T."/>
            <person name="Jiang B.G."/>
            <person name="Yang W.F."/>
            <person name="Lam T.T."/>
            <person name="Chang Q.C."/>
            <person name="Ding S.J."/>
            <person name="Wang X.J."/>
            <person name="Zhu J.G."/>
            <person name="Ruan X.D."/>
            <person name="Zhao L."/>
            <person name="Wei J.T."/>
            <person name="Ye R.Z."/>
            <person name="Que T.C."/>
            <person name="Du C.H."/>
            <person name="Zhou Y.H."/>
            <person name="Cheng J.X."/>
            <person name="Dai P.F."/>
            <person name="Guo W.B."/>
            <person name="Han X.H."/>
            <person name="Huang E.J."/>
            <person name="Li L.F."/>
            <person name="Wei W."/>
            <person name="Gao Y.C."/>
            <person name="Liu J.Z."/>
            <person name="Shao H.Z."/>
            <person name="Wang X."/>
            <person name="Wang C.C."/>
            <person name="Yang T.C."/>
            <person name="Huo Q.B."/>
            <person name="Li W."/>
            <person name="Chen H.Y."/>
            <person name="Chen S.E."/>
            <person name="Zhou L.G."/>
            <person name="Ni X.B."/>
            <person name="Tian J.H."/>
            <person name="Sheng Y."/>
            <person name="Liu T."/>
            <person name="Pan Y.S."/>
            <person name="Xia L.Y."/>
            <person name="Li J."/>
            <person name="Zhao F."/>
            <person name="Cao W.C."/>
        </authorList>
    </citation>
    <scope>NUCLEOTIDE SEQUENCE [LARGE SCALE GENOMIC DNA]</scope>
    <source>
        <strain evidence="5">HaeL-2018</strain>
    </source>
</reference>
<accession>A0A9J6GEI2</accession>
<evidence type="ECO:0000313" key="5">
    <source>
        <dbReference type="EMBL" id="KAH9372872.1"/>
    </source>
</evidence>
<feature type="repeat" description="TPR" evidence="3">
    <location>
        <begin position="51"/>
        <end position="84"/>
    </location>
</feature>
<dbReference type="Proteomes" id="UP000821853">
    <property type="component" value="Chromosome 4"/>
</dbReference>
<dbReference type="EMBL" id="JABSTR010000006">
    <property type="protein sequence ID" value="KAH9372872.1"/>
    <property type="molecule type" value="Genomic_DNA"/>
</dbReference>
<evidence type="ECO:0000259" key="4">
    <source>
        <dbReference type="PROSITE" id="PS50102"/>
    </source>
</evidence>
<dbReference type="Gene3D" id="1.25.40.10">
    <property type="entry name" value="Tetratricopeptide repeat domain"/>
    <property type="match status" value="1"/>
</dbReference>
<evidence type="ECO:0000256" key="2">
    <source>
        <dbReference type="PROSITE-ProRule" id="PRU00176"/>
    </source>
</evidence>
<name>A0A9J6GEI2_HAELO</name>
<keyword evidence="6" id="KW-1185">Reference proteome</keyword>
<evidence type="ECO:0000256" key="1">
    <source>
        <dbReference type="ARBA" id="ARBA00022884"/>
    </source>
</evidence>
<dbReference type="SUPFAM" id="SSF48452">
    <property type="entry name" value="TPR-like"/>
    <property type="match status" value="1"/>
</dbReference>
<comment type="caution">
    <text evidence="5">The sequence shown here is derived from an EMBL/GenBank/DDBJ whole genome shotgun (WGS) entry which is preliminary data.</text>
</comment>
<dbReference type="InterPro" id="IPR012677">
    <property type="entry name" value="Nucleotide-bd_a/b_plait_sf"/>
</dbReference>
<proteinExistence type="predicted"/>